<evidence type="ECO:0000259" key="8">
    <source>
        <dbReference type="Pfam" id="PF08489"/>
    </source>
</evidence>
<evidence type="ECO:0000256" key="6">
    <source>
        <dbReference type="HAMAP-Rule" id="MF_01892"/>
    </source>
</evidence>
<feature type="domain" description="TiaS-like TCKD" evidence="9">
    <location>
        <begin position="3"/>
        <end position="66"/>
    </location>
</feature>
<keyword evidence="1 6" id="KW-0963">Cytoplasm</keyword>
<evidence type="ECO:0000259" key="10">
    <source>
        <dbReference type="Pfam" id="PF23783"/>
    </source>
</evidence>
<dbReference type="STRING" id="272557.APE_0656.1"/>
<comment type="catalytic activity">
    <reaction evidence="6">
        <text>cytidine(34) in tRNA(Ile2) + agmatine + ATP + H2O = 2-agmatinylcytidine(34) in tRNA(Ile2) + AMP + 2 phosphate + 2 H(+)</text>
        <dbReference type="Rhea" id="RHEA:43608"/>
        <dbReference type="Rhea" id="RHEA-COMP:10625"/>
        <dbReference type="Rhea" id="RHEA-COMP:10626"/>
        <dbReference type="ChEBI" id="CHEBI:15377"/>
        <dbReference type="ChEBI" id="CHEBI:15378"/>
        <dbReference type="ChEBI" id="CHEBI:30616"/>
        <dbReference type="ChEBI" id="CHEBI:43474"/>
        <dbReference type="ChEBI" id="CHEBI:58145"/>
        <dbReference type="ChEBI" id="CHEBI:82748"/>
        <dbReference type="ChEBI" id="CHEBI:83545"/>
        <dbReference type="ChEBI" id="CHEBI:456215"/>
        <dbReference type="EC" id="6.3.4.22"/>
    </reaction>
</comment>
<keyword evidence="2 6" id="KW-0436">Ligase</keyword>
<dbReference type="PATRIC" id="fig|272557.25.peg.472"/>
<evidence type="ECO:0000256" key="5">
    <source>
        <dbReference type="ARBA" id="ARBA00022840"/>
    </source>
</evidence>
<dbReference type="InterPro" id="IPR013696">
    <property type="entry name" value="TiaS_FLD"/>
</dbReference>
<evidence type="ECO:0000259" key="9">
    <source>
        <dbReference type="Pfam" id="PF22641"/>
    </source>
</evidence>
<evidence type="ECO:0000256" key="7">
    <source>
        <dbReference type="SAM" id="MobiDB-lite"/>
    </source>
</evidence>
<proteinExistence type="inferred from homology"/>
<name>Q9YEB8_AERPE</name>
<gene>
    <name evidence="6" type="primary">tiaS</name>
    <name evidence="11" type="ordered locus">APE_0656.1</name>
</gene>
<keyword evidence="3 6" id="KW-0819">tRNA processing</keyword>
<keyword evidence="12" id="KW-1185">Reference proteome</keyword>
<dbReference type="Gene3D" id="2.40.50.1010">
    <property type="match status" value="1"/>
</dbReference>
<dbReference type="GeneID" id="1444795"/>
<evidence type="ECO:0000313" key="12">
    <source>
        <dbReference type="Proteomes" id="UP000002518"/>
    </source>
</evidence>
<dbReference type="Pfam" id="PF23783">
    <property type="entry name" value="Zn_ribbon_TiaS"/>
    <property type="match status" value="1"/>
</dbReference>
<dbReference type="Gene3D" id="3.90.600.20">
    <property type="match status" value="1"/>
</dbReference>
<evidence type="ECO:0000256" key="3">
    <source>
        <dbReference type="ARBA" id="ARBA00022694"/>
    </source>
</evidence>
<dbReference type="GO" id="GO:0016879">
    <property type="term" value="F:ligase activity, forming carbon-nitrogen bonds"/>
    <property type="evidence" value="ECO:0007669"/>
    <property type="project" value="UniProtKB-UniRule"/>
</dbReference>
<sequence>MNIGFDDVDFRGGGCTTHFAGLLLHTLARRGGYTLADYPILARLNPGIPWKTRGNAAVVLRLWARGEDEALDAVETALQLMWDYTGGRPSEAGKGPGMAVLVGDPYRPRLESLYKRALAGVLDRESAAGAVEKEGGRVYGGRGIIGAAASLAALGPAEDYTWELVAYRRPEAWGAARCVDWEAAVKVESTLPPCTFNNIDMAEGRVAAAPAGPDPVLAGFRGDCPHLLPRYSEALCEEPHFWVLYRSNQHTDAPRGLERRIYPYSYVTVEAEVLGTPQTLPGGHVVVRASTGEGEADLVFYREASPLNRVARLLAPGDSVEAMGSVRPYRPRGLWTVAVDKLVVRRLAPVYERHSPLCPRCGARMESAGRGRGYRCPRCGYASREARPLETPVPRALQPGVYTPREGRLRHLTAPPGRRPAGRRPPRPMKLEWAFSPGPSPPEPPGGVGESFSLQP</sequence>
<comment type="function">
    <text evidence="6">ATP-dependent agmatine transferase that catalyzes the formation of 2-agmatinylcytidine (agm2C) at the wobble position (C34) of tRNA(Ile2), converting the codon specificity from AUG to AUA.</text>
</comment>
<dbReference type="CDD" id="cd04482">
    <property type="entry name" value="RPA2_OBF_like"/>
    <property type="match status" value="1"/>
</dbReference>
<accession>Q9YEB8</accession>
<dbReference type="Pfam" id="PF22641">
    <property type="entry name" value="TiaS_TCKD"/>
    <property type="match status" value="1"/>
</dbReference>
<evidence type="ECO:0000313" key="11">
    <source>
        <dbReference type="EMBL" id="BAA79628.2"/>
    </source>
</evidence>
<dbReference type="InterPro" id="IPR055394">
    <property type="entry name" value="Zn_ribbon_TiaS"/>
</dbReference>
<dbReference type="InterPro" id="IPR053870">
    <property type="entry name" value="TiaS-like_TCKD"/>
</dbReference>
<dbReference type="Gene3D" id="3.30.70.2200">
    <property type="match status" value="1"/>
</dbReference>
<dbReference type="GO" id="GO:0005524">
    <property type="term" value="F:ATP binding"/>
    <property type="evidence" value="ECO:0007669"/>
    <property type="project" value="UniProtKB-KW"/>
</dbReference>
<dbReference type="Proteomes" id="UP000002518">
    <property type="component" value="Chromosome"/>
</dbReference>
<dbReference type="HAMAP" id="MF_01892">
    <property type="entry name" value="tRNA_Ile2_agm2C_synt"/>
    <property type="match status" value="1"/>
</dbReference>
<protein>
    <recommendedName>
        <fullName evidence="6">tRNA(Ile2) 2-agmatinylcytidine synthetase TiaS</fullName>
        <shortName evidence="6">tRNA(Ile2)-agm2C synthetase</shortName>
        <ecNumber evidence="6">6.3.4.22</ecNumber>
    </recommendedName>
    <alternativeName>
        <fullName evidence="6">tRNA(Ile2) agmatidine synthetase</fullName>
    </alternativeName>
</protein>
<feature type="domain" description="TiaS FLD" evidence="8">
    <location>
        <begin position="141"/>
        <end position="253"/>
    </location>
</feature>
<dbReference type="GO" id="GO:0005737">
    <property type="term" value="C:cytoplasm"/>
    <property type="evidence" value="ECO:0007669"/>
    <property type="project" value="UniProtKB-SubCell"/>
</dbReference>
<dbReference type="GO" id="GO:0002101">
    <property type="term" value="P:tRNA wobble cytosine modification"/>
    <property type="evidence" value="ECO:0007669"/>
    <property type="project" value="UniProtKB-UniRule"/>
</dbReference>
<evidence type="ECO:0000256" key="2">
    <source>
        <dbReference type="ARBA" id="ARBA00022598"/>
    </source>
</evidence>
<dbReference type="EMBL" id="BA000002">
    <property type="protein sequence ID" value="BAA79628.2"/>
    <property type="molecule type" value="Genomic_DNA"/>
</dbReference>
<dbReference type="EnsemblBacteria" id="BAA79628">
    <property type="protein sequence ID" value="BAA79628"/>
    <property type="gene ID" value="APE_0656.1"/>
</dbReference>
<dbReference type="eggNOG" id="arCOG01115">
    <property type="taxonomic scope" value="Archaea"/>
</dbReference>
<keyword evidence="5 6" id="KW-0067">ATP-binding</keyword>
<dbReference type="PANTHER" id="PTHR40705">
    <property type="entry name" value="TRNA(ILE2) 2-AGMATINYLCYTIDINE SYNTHETASE TIAS"/>
    <property type="match status" value="1"/>
</dbReference>
<dbReference type="PANTHER" id="PTHR40705:SF2">
    <property type="entry name" value="DUF1743 DOMAIN-CONTAINING PROTEIN"/>
    <property type="match status" value="1"/>
</dbReference>
<dbReference type="RefSeq" id="WP_010865884.1">
    <property type="nucleotide sequence ID" value="NC_000854.2"/>
</dbReference>
<reference evidence="11 12" key="1">
    <citation type="journal article" date="1999" name="DNA Res.">
        <title>Complete genome sequence of an aerobic hyper-thermophilic crenarchaeon, Aeropyrum pernix K1.</title>
        <authorList>
            <person name="Kawarabayasi Y."/>
            <person name="Hino Y."/>
            <person name="Horikawa H."/>
            <person name="Yamazaki S."/>
            <person name="Haikawa Y."/>
            <person name="Jin-no K."/>
            <person name="Takahashi M."/>
            <person name="Sekine M."/>
            <person name="Baba S."/>
            <person name="Ankai A."/>
            <person name="Kosugi H."/>
            <person name="Hosoyama A."/>
            <person name="Fukui S."/>
            <person name="Nagai Y."/>
            <person name="Nishijima K."/>
            <person name="Nakazawa H."/>
            <person name="Takamiya M."/>
            <person name="Masuda S."/>
            <person name="Funahashi T."/>
            <person name="Tanaka T."/>
            <person name="Kudoh Y."/>
            <person name="Yamazaki J."/>
            <person name="Kushida N."/>
            <person name="Oguchi A."/>
            <person name="Aoki K."/>
            <person name="Kubota K."/>
            <person name="Nakamura Y."/>
            <person name="Nomura N."/>
            <person name="Sako Y."/>
            <person name="Kikuchi H."/>
        </authorList>
    </citation>
    <scope>NUCLEOTIDE SEQUENCE [LARGE SCALE GENOMIC DNA]</scope>
    <source>
        <strain evidence="12">ATCC 700893 / DSM 11879 / JCM 9820 / NBRC 100138 / K1</strain>
    </source>
</reference>
<dbReference type="InterPro" id="IPR024913">
    <property type="entry name" value="tRNA_Ile2__agm2C_synt"/>
</dbReference>
<dbReference type="AlphaFoldDB" id="Q9YEB8"/>
<feature type="region of interest" description="Disordered" evidence="7">
    <location>
        <begin position="394"/>
        <end position="456"/>
    </location>
</feature>
<evidence type="ECO:0000256" key="4">
    <source>
        <dbReference type="ARBA" id="ARBA00022741"/>
    </source>
</evidence>
<comment type="subcellular location">
    <subcellularLocation>
        <location evidence="6">Cytoplasm</location>
    </subcellularLocation>
</comment>
<evidence type="ECO:0000256" key="1">
    <source>
        <dbReference type="ARBA" id="ARBA00022490"/>
    </source>
</evidence>
<feature type="domain" description="TiaS C-terminal zinc ribbon" evidence="10">
    <location>
        <begin position="356"/>
        <end position="396"/>
    </location>
</feature>
<organism evidence="11 12">
    <name type="scientific">Aeropyrum pernix (strain ATCC 700893 / DSM 11879 / JCM 9820 / NBRC 100138 / K1)</name>
    <dbReference type="NCBI Taxonomy" id="272557"/>
    <lineage>
        <taxon>Archaea</taxon>
        <taxon>Thermoproteota</taxon>
        <taxon>Thermoprotei</taxon>
        <taxon>Desulfurococcales</taxon>
        <taxon>Desulfurococcaceae</taxon>
        <taxon>Aeropyrum</taxon>
    </lineage>
</organism>
<keyword evidence="4 6" id="KW-0547">Nucleotide-binding</keyword>
<comment type="similarity">
    <text evidence="6">Belongs to the TiaS family.</text>
</comment>
<dbReference type="Pfam" id="PF08489">
    <property type="entry name" value="TiaS_FLD"/>
    <property type="match status" value="1"/>
</dbReference>
<dbReference type="EC" id="6.3.4.22" evidence="6"/>
<dbReference type="PIR" id="D72653">
    <property type="entry name" value="D72653"/>
</dbReference>
<dbReference type="KEGG" id="ape:APE_0656.1"/>